<gene>
    <name evidence="1" type="ORF">RchiOBHm_Chr1g0320611</name>
</gene>
<dbReference type="Gramene" id="PRQ55075">
    <property type="protein sequence ID" value="PRQ55075"/>
    <property type="gene ID" value="RchiOBHm_Chr1g0320611"/>
</dbReference>
<dbReference type="EMBL" id="PDCK01000039">
    <property type="protein sequence ID" value="PRQ55075.1"/>
    <property type="molecule type" value="Genomic_DNA"/>
</dbReference>
<name>A0A2P6S8U4_ROSCH</name>
<proteinExistence type="predicted"/>
<sequence length="119" mass="13555">MGRTRPIESSPLGLPRCPLPLEVPLCDERNNWARNQLMAAGSDLLGKVYNIQCWLAFTVWIIWKVRWDFDLETLYRAVSGKACVTICESYPLIKGINASQQHIQLFRLACQATQNEDGM</sequence>
<evidence type="ECO:0000313" key="2">
    <source>
        <dbReference type="Proteomes" id="UP000238479"/>
    </source>
</evidence>
<organism evidence="1 2">
    <name type="scientific">Rosa chinensis</name>
    <name type="common">China rose</name>
    <dbReference type="NCBI Taxonomy" id="74649"/>
    <lineage>
        <taxon>Eukaryota</taxon>
        <taxon>Viridiplantae</taxon>
        <taxon>Streptophyta</taxon>
        <taxon>Embryophyta</taxon>
        <taxon>Tracheophyta</taxon>
        <taxon>Spermatophyta</taxon>
        <taxon>Magnoliopsida</taxon>
        <taxon>eudicotyledons</taxon>
        <taxon>Gunneridae</taxon>
        <taxon>Pentapetalae</taxon>
        <taxon>rosids</taxon>
        <taxon>fabids</taxon>
        <taxon>Rosales</taxon>
        <taxon>Rosaceae</taxon>
        <taxon>Rosoideae</taxon>
        <taxon>Rosoideae incertae sedis</taxon>
        <taxon>Rosa</taxon>
    </lineage>
</organism>
<accession>A0A2P6S8U4</accession>
<dbReference type="Proteomes" id="UP000238479">
    <property type="component" value="Chromosome 1"/>
</dbReference>
<protein>
    <submittedName>
        <fullName evidence="1">Uncharacterized protein</fullName>
    </submittedName>
</protein>
<keyword evidence="2" id="KW-1185">Reference proteome</keyword>
<comment type="caution">
    <text evidence="1">The sequence shown here is derived from an EMBL/GenBank/DDBJ whole genome shotgun (WGS) entry which is preliminary data.</text>
</comment>
<evidence type="ECO:0000313" key="1">
    <source>
        <dbReference type="EMBL" id="PRQ55075.1"/>
    </source>
</evidence>
<reference evidence="1 2" key="1">
    <citation type="journal article" date="2018" name="Nat. Genet.">
        <title>The Rosa genome provides new insights in the design of modern roses.</title>
        <authorList>
            <person name="Bendahmane M."/>
        </authorList>
    </citation>
    <scope>NUCLEOTIDE SEQUENCE [LARGE SCALE GENOMIC DNA]</scope>
    <source>
        <strain evidence="2">cv. Old Blush</strain>
    </source>
</reference>
<dbReference type="STRING" id="74649.A0A2P6S8U4"/>
<dbReference type="AlphaFoldDB" id="A0A2P6S8U4"/>